<evidence type="ECO:0000256" key="9">
    <source>
        <dbReference type="ARBA" id="ARBA00023237"/>
    </source>
</evidence>
<evidence type="ECO:0000256" key="8">
    <source>
        <dbReference type="ARBA" id="ARBA00023170"/>
    </source>
</evidence>
<keyword evidence="4 10" id="KW-0812">Transmembrane</keyword>
<dbReference type="InterPro" id="IPR039426">
    <property type="entry name" value="TonB-dep_rcpt-like"/>
</dbReference>
<dbReference type="Pfam" id="PF07715">
    <property type="entry name" value="Plug"/>
    <property type="match status" value="1"/>
</dbReference>
<evidence type="ECO:0000256" key="1">
    <source>
        <dbReference type="ARBA" id="ARBA00004571"/>
    </source>
</evidence>
<dbReference type="GO" id="GO:0044718">
    <property type="term" value="P:siderophore transmembrane transport"/>
    <property type="evidence" value="ECO:0007669"/>
    <property type="project" value="TreeGrafter"/>
</dbReference>
<comment type="subcellular location">
    <subcellularLocation>
        <location evidence="1 10">Cell outer membrane</location>
        <topology evidence="1 10">Multi-pass membrane protein</topology>
    </subcellularLocation>
</comment>
<dbReference type="InterPro" id="IPR036942">
    <property type="entry name" value="Beta-barrel_TonB_sf"/>
</dbReference>
<organism evidence="14 15">
    <name type="scientific">Candidatus Scalindua rubra</name>
    <dbReference type="NCBI Taxonomy" id="1872076"/>
    <lineage>
        <taxon>Bacteria</taxon>
        <taxon>Pseudomonadati</taxon>
        <taxon>Planctomycetota</taxon>
        <taxon>Candidatus Brocadiia</taxon>
        <taxon>Candidatus Brocadiales</taxon>
        <taxon>Candidatus Scalinduaceae</taxon>
        <taxon>Candidatus Scalindua</taxon>
    </lineage>
</organism>
<dbReference type="Gene3D" id="2.40.170.20">
    <property type="entry name" value="TonB-dependent receptor, beta-barrel domain"/>
    <property type="match status" value="1"/>
</dbReference>
<sequence length="739" mass="84993">MRKFLFIQSLKNYGFCLKPIKFFHSFWHVFCFSYINLIIYNELKLFNNEILNSKSMLKYGFILFSLLCFMLSYLANSSAQDEETGLEDIFAIFTEEEIVVSALKRPRTVLKSPAIMSVITAKQIKQLGLRTLTDVLDIVPGFDTSLSVTGKKEIAARGILDSASQKVKVLIDGHSINDVWSGGITNNHEDLVVENIKRIEIIRGPGSALYGQNALLAVVNIITKDTDDIDGFQWTTSGGTFDTQNYNMLFGKEYGDLRISGFFDFFDTKGFSKKIKQDILFPNTFSKSPGRSKNRKEKTDLNLKLSYNNLEIKGKYTKKRRKDYIGVGDALNDETILRTTYIFTELIYRLGLGEKFIIIPKIYYDQFNWDPLFEQRPDGFVDSFGRPFPDGQKGLTTFKQRTIGFENQLNYNVFEGNELTFGFQYEWIHQHDIRSSFNFHPVTNAPLASMTDFSKDLPFTRKATRQILTLYLQDEWNITKDIDLTVGVRHDRFTRFGGTTNPRFGFIWRFIEDAHLKLLFATAFRAPSFQELFTTNNPVRIGNPNLDPEKINTVEVGLGYNFTSHIRGNINYFFNRIRDRIVLDTASDPDQFQNLGGARIKGVEAELKGDFGSDNYFYANYTFQDAEETRERNRLADVPIHKANLGVNVGFWKYANAHLHSFISGPRPREDGDTRRDLPSYALVNLTFIGRNFMDNFEIRGSVFNLFDKSYDDPAPQDTVPADYPQPGRSFVVELRYKF</sequence>
<evidence type="ECO:0000256" key="10">
    <source>
        <dbReference type="PROSITE-ProRule" id="PRU01360"/>
    </source>
</evidence>
<dbReference type="Pfam" id="PF00593">
    <property type="entry name" value="TonB_dep_Rec_b-barrel"/>
    <property type="match status" value="1"/>
</dbReference>
<dbReference type="GO" id="GO:0009279">
    <property type="term" value="C:cell outer membrane"/>
    <property type="evidence" value="ECO:0007669"/>
    <property type="project" value="UniProtKB-SubCell"/>
</dbReference>
<evidence type="ECO:0000256" key="4">
    <source>
        <dbReference type="ARBA" id="ARBA00022692"/>
    </source>
</evidence>
<keyword evidence="6 11" id="KW-0798">TonB box</keyword>
<dbReference type="InterPro" id="IPR012910">
    <property type="entry name" value="Plug_dom"/>
</dbReference>
<evidence type="ECO:0000256" key="2">
    <source>
        <dbReference type="ARBA" id="ARBA00022448"/>
    </source>
</evidence>
<evidence type="ECO:0000259" key="13">
    <source>
        <dbReference type="Pfam" id="PF07715"/>
    </source>
</evidence>
<dbReference type="CDD" id="cd01347">
    <property type="entry name" value="ligand_gated_channel"/>
    <property type="match status" value="1"/>
</dbReference>
<protein>
    <submittedName>
        <fullName evidence="14">TonB-dependent receptor</fullName>
    </submittedName>
</protein>
<evidence type="ECO:0000256" key="3">
    <source>
        <dbReference type="ARBA" id="ARBA00022452"/>
    </source>
</evidence>
<dbReference type="PANTHER" id="PTHR30069:SF29">
    <property type="entry name" value="HEMOGLOBIN AND HEMOGLOBIN-HAPTOGLOBIN-BINDING PROTEIN 1-RELATED"/>
    <property type="match status" value="1"/>
</dbReference>
<reference evidence="14 15" key="1">
    <citation type="submission" date="2016-07" db="EMBL/GenBank/DDBJ databases">
        <title>Draft genome of Scalindua rubra, obtained from a brine-seawater interface in the Red Sea, sheds light on salt adaptation in anammox bacteria.</title>
        <authorList>
            <person name="Speth D.R."/>
            <person name="Lagkouvardos I."/>
            <person name="Wang Y."/>
            <person name="Qian P.-Y."/>
            <person name="Dutilh B.E."/>
            <person name="Jetten M.S."/>
        </authorList>
    </citation>
    <scope>NUCLEOTIDE SEQUENCE [LARGE SCALE GENOMIC DNA]</scope>
    <source>
        <strain evidence="14">BSI-1</strain>
    </source>
</reference>
<dbReference type="PANTHER" id="PTHR30069">
    <property type="entry name" value="TONB-DEPENDENT OUTER MEMBRANE RECEPTOR"/>
    <property type="match status" value="1"/>
</dbReference>
<keyword evidence="5" id="KW-0732">Signal</keyword>
<dbReference type="AlphaFoldDB" id="A0A1E3X4N6"/>
<evidence type="ECO:0000256" key="11">
    <source>
        <dbReference type="RuleBase" id="RU003357"/>
    </source>
</evidence>
<comment type="similarity">
    <text evidence="10 11">Belongs to the TonB-dependent receptor family.</text>
</comment>
<proteinExistence type="inferred from homology"/>
<dbReference type="PROSITE" id="PS52016">
    <property type="entry name" value="TONB_DEPENDENT_REC_3"/>
    <property type="match status" value="1"/>
</dbReference>
<dbReference type="InterPro" id="IPR000531">
    <property type="entry name" value="Beta-barrel_TonB"/>
</dbReference>
<evidence type="ECO:0000256" key="7">
    <source>
        <dbReference type="ARBA" id="ARBA00023136"/>
    </source>
</evidence>
<evidence type="ECO:0000256" key="5">
    <source>
        <dbReference type="ARBA" id="ARBA00022729"/>
    </source>
</evidence>
<feature type="domain" description="TonB-dependent receptor-like beta-barrel" evidence="12">
    <location>
        <begin position="281"/>
        <end position="706"/>
    </location>
</feature>
<evidence type="ECO:0000313" key="14">
    <source>
        <dbReference type="EMBL" id="ODS30581.1"/>
    </source>
</evidence>
<feature type="domain" description="TonB-dependent receptor plug" evidence="13">
    <location>
        <begin position="110"/>
        <end position="215"/>
    </location>
</feature>
<dbReference type="GO" id="GO:0015344">
    <property type="term" value="F:siderophore uptake transmembrane transporter activity"/>
    <property type="evidence" value="ECO:0007669"/>
    <property type="project" value="TreeGrafter"/>
</dbReference>
<keyword evidence="7 10" id="KW-0472">Membrane</keyword>
<keyword evidence="2 10" id="KW-0813">Transport</keyword>
<comment type="caution">
    <text evidence="14">The sequence shown here is derived from an EMBL/GenBank/DDBJ whole genome shotgun (WGS) entry which is preliminary data.</text>
</comment>
<dbReference type="EMBL" id="MAYW01000204">
    <property type="protein sequence ID" value="ODS30581.1"/>
    <property type="molecule type" value="Genomic_DNA"/>
</dbReference>
<evidence type="ECO:0000256" key="6">
    <source>
        <dbReference type="ARBA" id="ARBA00023077"/>
    </source>
</evidence>
<evidence type="ECO:0000313" key="15">
    <source>
        <dbReference type="Proteomes" id="UP000094056"/>
    </source>
</evidence>
<name>A0A1E3X4N6_9BACT</name>
<accession>A0A1E3X4N6</accession>
<dbReference type="Gene3D" id="2.170.130.10">
    <property type="entry name" value="TonB-dependent receptor, plug domain"/>
    <property type="match status" value="1"/>
</dbReference>
<gene>
    <name evidence="14" type="ORF">SCARUB_04303</name>
</gene>
<dbReference type="SUPFAM" id="SSF56935">
    <property type="entry name" value="Porins"/>
    <property type="match status" value="1"/>
</dbReference>
<dbReference type="Proteomes" id="UP000094056">
    <property type="component" value="Unassembled WGS sequence"/>
</dbReference>
<keyword evidence="9 10" id="KW-0998">Cell outer membrane</keyword>
<keyword evidence="3 10" id="KW-1134">Transmembrane beta strand</keyword>
<keyword evidence="8 14" id="KW-0675">Receptor</keyword>
<dbReference type="InterPro" id="IPR037066">
    <property type="entry name" value="Plug_dom_sf"/>
</dbReference>
<evidence type="ECO:0000259" key="12">
    <source>
        <dbReference type="Pfam" id="PF00593"/>
    </source>
</evidence>